<gene>
    <name evidence="1" type="ORF">EZS27_041278</name>
</gene>
<evidence type="ECO:0000313" key="1">
    <source>
        <dbReference type="EMBL" id="KAA6307058.1"/>
    </source>
</evidence>
<organism evidence="1">
    <name type="scientific">termite gut metagenome</name>
    <dbReference type="NCBI Taxonomy" id="433724"/>
    <lineage>
        <taxon>unclassified sequences</taxon>
        <taxon>metagenomes</taxon>
        <taxon>organismal metagenomes</taxon>
    </lineage>
</organism>
<name>A0A5J4PDK3_9ZZZZ</name>
<dbReference type="AlphaFoldDB" id="A0A5J4PDK3"/>
<protein>
    <submittedName>
        <fullName evidence="1">Uncharacterized protein</fullName>
    </submittedName>
</protein>
<comment type="caution">
    <text evidence="1">The sequence shown here is derived from an EMBL/GenBank/DDBJ whole genome shotgun (WGS) entry which is preliminary data.</text>
</comment>
<accession>A0A5J4PDK3</accession>
<proteinExistence type="predicted"/>
<sequence>NSSATPKELYTRSAFIKKKENDNANGDTFVRSMRDSIRV</sequence>
<feature type="non-terminal residue" evidence="1">
    <location>
        <position position="1"/>
    </location>
</feature>
<dbReference type="EMBL" id="SNRY01009445">
    <property type="protein sequence ID" value="KAA6307058.1"/>
    <property type="molecule type" value="Genomic_DNA"/>
</dbReference>
<reference evidence="1" key="1">
    <citation type="submission" date="2019-03" db="EMBL/GenBank/DDBJ databases">
        <title>Single cell metagenomics reveals metabolic interactions within the superorganism composed of flagellate Streblomastix strix and complex community of Bacteroidetes bacteria on its surface.</title>
        <authorList>
            <person name="Treitli S.C."/>
            <person name="Kolisko M."/>
            <person name="Husnik F."/>
            <person name="Keeling P."/>
            <person name="Hampl V."/>
        </authorList>
    </citation>
    <scope>NUCLEOTIDE SEQUENCE</scope>
    <source>
        <strain evidence="1">STM</strain>
    </source>
</reference>